<dbReference type="OrthoDB" id="5598844at2759"/>
<feature type="compositionally biased region" description="Basic and acidic residues" evidence="1">
    <location>
        <begin position="74"/>
        <end position="93"/>
    </location>
</feature>
<proteinExistence type="predicted"/>
<feature type="compositionally biased region" description="Acidic residues" evidence="1">
    <location>
        <begin position="49"/>
        <end position="73"/>
    </location>
</feature>
<keyword evidence="3" id="KW-1185">Reference proteome</keyword>
<feature type="compositionally biased region" description="Basic residues" evidence="1">
    <location>
        <begin position="1"/>
        <end position="10"/>
    </location>
</feature>
<dbReference type="FunCoup" id="A0A448YKU3">
    <property type="interactions" value="342"/>
</dbReference>
<evidence type="ECO:0000256" key="1">
    <source>
        <dbReference type="SAM" id="MobiDB-lite"/>
    </source>
</evidence>
<dbReference type="InterPro" id="IPR013933">
    <property type="entry name" value="CRC_Rsc7/Swp82"/>
</dbReference>
<dbReference type="EMBL" id="CAACVR010000012">
    <property type="protein sequence ID" value="VEU21564.1"/>
    <property type="molecule type" value="Genomic_DNA"/>
</dbReference>
<gene>
    <name evidence="2" type="ORF">BRENAR_LOCUS2297</name>
</gene>
<dbReference type="Proteomes" id="UP000290900">
    <property type="component" value="Unassembled WGS sequence"/>
</dbReference>
<sequence length="437" mass="49158">MPRRHRKGRKSSNGGVSKAVGPEPPAAAVKLEDDGVEQEQPIEESGFEREEDGEEDGEEQIEDGDEEHGEEGEERIVEGDTKDDGDYNPKEANVEDDGDVDSDTEVVYVMINQIRGRGRPRLKRKGDDNEVLPKNKKVKKVFVDEHGKPLTIRHDEVVLPDDPKGEKKITPLGDLLGGRRFKVRTFTTIGRGDRKYMVSTDIARTVGYRDSYFLFQKHSSLFRVTISESDKNTMIKMGILPSSFKTRAVYLVTARSIYKEFGARVIVNGRQVTDDYYEDRARKRGAVEGAPAIAIIEPTLSHQSHKKHEPVSTVAPIVTTGDLGITWIYDNAYRCRQFESMLLYDRQEVYNSIATGKGERDSYTGVTFVPDTTQPTMHKVEKILEADGPKKLMFETKLGGSLRIKTGLADVPSEIYEGVVDDDVKKAIEEQQKFEIL</sequence>
<protein>
    <submittedName>
        <fullName evidence="2">DEKNAAC102360</fullName>
    </submittedName>
</protein>
<dbReference type="AlphaFoldDB" id="A0A448YKU3"/>
<evidence type="ECO:0000313" key="3">
    <source>
        <dbReference type="Proteomes" id="UP000290900"/>
    </source>
</evidence>
<evidence type="ECO:0000313" key="2">
    <source>
        <dbReference type="EMBL" id="VEU21564.1"/>
    </source>
</evidence>
<dbReference type="Pfam" id="PF08624">
    <property type="entry name" value="CRC_subunit"/>
    <property type="match status" value="1"/>
</dbReference>
<accession>A0A448YKU3</accession>
<organism evidence="2 3">
    <name type="scientific">Brettanomyces naardenensis</name>
    <name type="common">Yeast</name>
    <dbReference type="NCBI Taxonomy" id="13370"/>
    <lineage>
        <taxon>Eukaryota</taxon>
        <taxon>Fungi</taxon>
        <taxon>Dikarya</taxon>
        <taxon>Ascomycota</taxon>
        <taxon>Saccharomycotina</taxon>
        <taxon>Pichiomycetes</taxon>
        <taxon>Pichiales</taxon>
        <taxon>Pichiaceae</taxon>
        <taxon>Brettanomyces</taxon>
    </lineage>
</organism>
<feature type="region of interest" description="Disordered" evidence="1">
    <location>
        <begin position="1"/>
        <end position="101"/>
    </location>
</feature>
<reference evidence="2 3" key="1">
    <citation type="submission" date="2018-12" db="EMBL/GenBank/DDBJ databases">
        <authorList>
            <person name="Tiukova I."/>
            <person name="Dainat J."/>
        </authorList>
    </citation>
    <scope>NUCLEOTIDE SEQUENCE [LARGE SCALE GENOMIC DNA]</scope>
</reference>
<dbReference type="STRING" id="13370.A0A448YKU3"/>
<name>A0A448YKU3_BRENA</name>
<dbReference type="InParanoid" id="A0A448YKU3"/>